<dbReference type="EMBL" id="BKCJ010002974">
    <property type="protein sequence ID" value="GEU52160.1"/>
    <property type="molecule type" value="Genomic_DNA"/>
</dbReference>
<feature type="coiled-coil region" evidence="1">
    <location>
        <begin position="346"/>
        <end position="380"/>
    </location>
</feature>
<evidence type="ECO:0000259" key="3">
    <source>
        <dbReference type="Pfam" id="PF07727"/>
    </source>
</evidence>
<evidence type="ECO:0000256" key="1">
    <source>
        <dbReference type="SAM" id="Coils"/>
    </source>
</evidence>
<dbReference type="CDD" id="cd09272">
    <property type="entry name" value="RNase_HI_RT_Ty1"/>
    <property type="match status" value="1"/>
</dbReference>
<feature type="compositionally biased region" description="Low complexity" evidence="2">
    <location>
        <begin position="928"/>
        <end position="949"/>
    </location>
</feature>
<organism evidence="4">
    <name type="scientific">Tanacetum cinerariifolium</name>
    <name type="common">Dalmatian daisy</name>
    <name type="synonym">Chrysanthemum cinerariifolium</name>
    <dbReference type="NCBI Taxonomy" id="118510"/>
    <lineage>
        <taxon>Eukaryota</taxon>
        <taxon>Viridiplantae</taxon>
        <taxon>Streptophyta</taxon>
        <taxon>Embryophyta</taxon>
        <taxon>Tracheophyta</taxon>
        <taxon>Spermatophyta</taxon>
        <taxon>Magnoliopsida</taxon>
        <taxon>eudicotyledons</taxon>
        <taxon>Gunneridae</taxon>
        <taxon>Pentapetalae</taxon>
        <taxon>asterids</taxon>
        <taxon>campanulids</taxon>
        <taxon>Asterales</taxon>
        <taxon>Asteraceae</taxon>
        <taxon>Asteroideae</taxon>
        <taxon>Anthemideae</taxon>
        <taxon>Anthemidinae</taxon>
        <taxon>Tanacetum</taxon>
    </lineage>
</organism>
<protein>
    <submittedName>
        <fullName evidence="4">Retrovirus-related Pol polyprotein from transposon TNT 1-94</fullName>
    </submittedName>
</protein>
<keyword evidence="1" id="KW-0175">Coiled coil</keyword>
<dbReference type="InterPro" id="IPR013103">
    <property type="entry name" value="RVT_2"/>
</dbReference>
<feature type="domain" description="Reverse transcriptase Ty1/copia-type" evidence="3">
    <location>
        <begin position="987"/>
        <end position="1040"/>
    </location>
</feature>
<dbReference type="Pfam" id="PF07727">
    <property type="entry name" value="RVT_2"/>
    <property type="match status" value="2"/>
</dbReference>
<dbReference type="PANTHER" id="PTHR11439:SF495">
    <property type="entry name" value="REVERSE TRANSCRIPTASE, RNA-DEPENDENT DNA POLYMERASE-RELATED"/>
    <property type="match status" value="1"/>
</dbReference>
<dbReference type="AlphaFoldDB" id="A0A6L2KTU2"/>
<sequence>MEEFTTNEKVNYYSGITSIMVNGKRDYELKVMVPDYWWKENNHECSSFSNWRNHIQGPYGNYYSNFLDNEEHEDNDKHGLFDDQKRPVYNIRRFEMIKHSFRQDEDQMHNNIMAACSKDHPPMLAIRRYPQWQSHFLRYIDARPNGDSLRKCILEVETILTMSPKNKAHFESEKEAIHLLLTGIGDEIYSTVDARKTAHEIWEAIERLQQGESLNIQDVKINLFWEFGKFTFHDSETMESYYTIFYKMMDEMIRNNLTVATMQVNVQFLQQLQSKWLRVKDSTYHKKEMLMCKQAKKGVPLQAEQTDWLEDTDEEIDEQELEAHCSYMTKIQEVPTADSRTITEPLEQIDQNAEDECDALANLIENLKLDVDENKNIQNKQTEFERYKALNDGTVDYDKLECIVKEKTKVIMDLKLKKEKDIDKLILMEKELKFLNEIVYKRNQSIQTIHMLASKCPTFNGRPTFTNLMYLKKAQYEKPCLNEIPHDQSDPANRLVPDKEKTLTLEKESRSKLNKDLVRPYDYTKLNCLYEIFKPASQEYNEQLAHANEVRKKMWRKSFVKFKPNIFKNIDFLPVSKSINKSRQAYNVMKNNINHFREFVEQVWEKHSHNHYRATTTLDMELLIKTCFMPLAIKTQNDIFAFVHEIKHGMHADLKYIESLKNEIGELESKKAEFSNMYDILLQEYVSNNVMCSYLHSLSDLDAHSELQCLYILKSRTLNVNAVCATCGKYLVDLDHYACVTKMLNDVNATTKKPNVVPISTRKPKGHASKSVATPPKKTVAPESITRKSKSYYGILYEKNSTVHFGNDQFAPILGYGDLVQGNITYNRVYYIEGLNHNLCSVGQFCDANLEVVFRKSTCFVRDLLGNDLLTVESIHLRFDEIKEMTKTSVANETSNLVLQRQKASDYDNSGPVLRVSTRLLLPPTILNNKTPPTMNNPSSTEPTTPTSNVYAKENNDHQAKDTQFLQDEFINPFYTLEELHQFNRLQVWELIDKPFGKNVFKLKWLWKNKRDEAQTVIRNKARLIAKGYAQEEGTDFNESLALEAVYVAQPNGFVDLDHLDKVYQLRKALYGLKQAPRACWMSKKQDCTAMSSAEAEYVVLSASCAQVMWLRTRLKEYGFNYNKISLYCNSLSAIAISCNPVQHSCTMHIHTRYYFIKEQVKNGIIVHYFVRTEYQLADMFTKALPEDRFNIL</sequence>
<dbReference type="Pfam" id="PF14223">
    <property type="entry name" value="Retrotran_gag_2"/>
    <property type="match status" value="1"/>
</dbReference>
<proteinExistence type="predicted"/>
<evidence type="ECO:0000256" key="2">
    <source>
        <dbReference type="SAM" id="MobiDB-lite"/>
    </source>
</evidence>
<evidence type="ECO:0000313" key="4">
    <source>
        <dbReference type="EMBL" id="GEU52160.1"/>
    </source>
</evidence>
<feature type="region of interest" description="Disordered" evidence="2">
    <location>
        <begin position="926"/>
        <end position="952"/>
    </location>
</feature>
<gene>
    <name evidence="4" type="ORF">Tci_024138</name>
</gene>
<accession>A0A6L2KTU2</accession>
<dbReference type="PANTHER" id="PTHR11439">
    <property type="entry name" value="GAG-POL-RELATED RETROTRANSPOSON"/>
    <property type="match status" value="1"/>
</dbReference>
<feature type="domain" description="Reverse transcriptase Ty1/copia-type" evidence="3">
    <location>
        <begin position="1044"/>
        <end position="1085"/>
    </location>
</feature>
<feature type="region of interest" description="Disordered" evidence="2">
    <location>
        <begin position="756"/>
        <end position="779"/>
    </location>
</feature>
<reference evidence="4" key="1">
    <citation type="journal article" date="2019" name="Sci. Rep.">
        <title>Draft genome of Tanacetum cinerariifolium, the natural source of mosquito coil.</title>
        <authorList>
            <person name="Yamashiro T."/>
            <person name="Shiraishi A."/>
            <person name="Satake H."/>
            <person name="Nakayama K."/>
        </authorList>
    </citation>
    <scope>NUCLEOTIDE SEQUENCE</scope>
</reference>
<name>A0A6L2KTU2_TANCI</name>
<comment type="caution">
    <text evidence="4">The sequence shown here is derived from an EMBL/GenBank/DDBJ whole genome shotgun (WGS) entry which is preliminary data.</text>
</comment>